<sequence>MLRLITVQGKQIEPYLDALGALRITVFRDYPYLYDGSLDYERDYLKVYLEAERSLAVLAIHGDAVVGATTCMPMADEGPEFQEAFVKAGHDISRICYLGESILLPQYRGRGLGRQFFKHRENHARSLSLGLTTFCAVDRPQDHPLRPQDYRPLDDFWISQGYQKQPGMQATFHWKEVHEAAESAKTLTFWTKELK</sequence>
<proteinExistence type="predicted"/>
<dbReference type="RefSeq" id="WP_345736254.1">
    <property type="nucleotide sequence ID" value="NZ_BAABIA010000004.1"/>
</dbReference>
<dbReference type="InterPro" id="IPR016181">
    <property type="entry name" value="Acyl_CoA_acyltransferase"/>
</dbReference>
<evidence type="ECO:0000313" key="2">
    <source>
        <dbReference type="EMBL" id="GAA5139483.1"/>
    </source>
</evidence>
<evidence type="ECO:0000313" key="3">
    <source>
        <dbReference type="Proteomes" id="UP001499852"/>
    </source>
</evidence>
<dbReference type="Pfam" id="PF00583">
    <property type="entry name" value="Acetyltransf_1"/>
    <property type="match status" value="1"/>
</dbReference>
<accession>A0ABP9P299</accession>
<evidence type="ECO:0000259" key="1">
    <source>
        <dbReference type="PROSITE" id="PS51186"/>
    </source>
</evidence>
<dbReference type="InterPro" id="IPR000182">
    <property type="entry name" value="GNAT_dom"/>
</dbReference>
<gene>
    <name evidence="2" type="ORF">GCM10023213_20180</name>
</gene>
<dbReference type="EMBL" id="BAABIA010000004">
    <property type="protein sequence ID" value="GAA5139483.1"/>
    <property type="molecule type" value="Genomic_DNA"/>
</dbReference>
<dbReference type="Proteomes" id="UP001499852">
    <property type="component" value="Unassembled WGS sequence"/>
</dbReference>
<comment type="caution">
    <text evidence="2">The sequence shown here is derived from an EMBL/GenBank/DDBJ whole genome shotgun (WGS) entry which is preliminary data.</text>
</comment>
<feature type="domain" description="N-acetyltransferase" evidence="1">
    <location>
        <begin position="1"/>
        <end position="188"/>
    </location>
</feature>
<name>A0ABP9P299_9BACT</name>
<dbReference type="PROSITE" id="PS51186">
    <property type="entry name" value="GNAT"/>
    <property type="match status" value="1"/>
</dbReference>
<protein>
    <submittedName>
        <fullName evidence="2">GNAT family N-acetyltransferase</fullName>
    </submittedName>
</protein>
<dbReference type="CDD" id="cd04301">
    <property type="entry name" value="NAT_SF"/>
    <property type="match status" value="1"/>
</dbReference>
<keyword evidence="3" id="KW-1185">Reference proteome</keyword>
<reference evidence="3" key="1">
    <citation type="journal article" date="2019" name="Int. J. Syst. Evol. Microbiol.">
        <title>The Global Catalogue of Microorganisms (GCM) 10K type strain sequencing project: providing services to taxonomists for standard genome sequencing and annotation.</title>
        <authorList>
            <consortium name="The Broad Institute Genomics Platform"/>
            <consortium name="The Broad Institute Genome Sequencing Center for Infectious Disease"/>
            <person name="Wu L."/>
            <person name="Ma J."/>
        </authorList>
    </citation>
    <scope>NUCLEOTIDE SEQUENCE [LARGE SCALE GENOMIC DNA]</scope>
    <source>
        <strain evidence="3">JCM 18053</strain>
    </source>
</reference>
<dbReference type="SUPFAM" id="SSF55729">
    <property type="entry name" value="Acyl-CoA N-acyltransferases (Nat)"/>
    <property type="match status" value="1"/>
</dbReference>
<dbReference type="Gene3D" id="3.40.630.30">
    <property type="match status" value="1"/>
</dbReference>
<organism evidence="2 3">
    <name type="scientific">Prosthecobacter algae</name>
    <dbReference type="NCBI Taxonomy" id="1144682"/>
    <lineage>
        <taxon>Bacteria</taxon>
        <taxon>Pseudomonadati</taxon>
        <taxon>Verrucomicrobiota</taxon>
        <taxon>Verrucomicrobiia</taxon>
        <taxon>Verrucomicrobiales</taxon>
        <taxon>Verrucomicrobiaceae</taxon>
        <taxon>Prosthecobacter</taxon>
    </lineage>
</organism>